<dbReference type="InterPro" id="IPR000160">
    <property type="entry name" value="GGDEF_dom"/>
</dbReference>
<dbReference type="PANTHER" id="PTHR45138:SF9">
    <property type="entry name" value="DIGUANYLATE CYCLASE DGCM-RELATED"/>
    <property type="match status" value="1"/>
</dbReference>
<dbReference type="Gene3D" id="3.30.70.270">
    <property type="match status" value="1"/>
</dbReference>
<evidence type="ECO:0000313" key="3">
    <source>
        <dbReference type="Proteomes" id="UP001320544"/>
    </source>
</evidence>
<dbReference type="InterPro" id="IPR029016">
    <property type="entry name" value="GAF-like_dom_sf"/>
</dbReference>
<evidence type="ECO:0000259" key="1">
    <source>
        <dbReference type="PROSITE" id="PS50887"/>
    </source>
</evidence>
<dbReference type="Gene3D" id="3.30.450.40">
    <property type="match status" value="1"/>
</dbReference>
<gene>
    <name evidence="2" type="ORF">CE91St30_04150</name>
</gene>
<dbReference type="Proteomes" id="UP001320544">
    <property type="component" value="Chromosome"/>
</dbReference>
<sequence length="441" mass="49914">MDSSDITAAICEESDGFIYVSDTCTNELLYLNKTARDLLGSADNDYRGKVCHRVLYGLEEPCPFCTNDKLSFDETHCYQHYSERHGRYLLCRDKLIEVDGKPVRLQIADDTTPEVEERSSLEARLAVEETLVRCARTLSGNIEGASGIDELLRILGEFYNADRAYVFESTLSGIAMTNTYEWCAAAIPPEIDSLRNVPLDAFDSWIQQFDSIGMVHLIDIESTLDHDTEEYRTLAPQGIDSLIVVPLYEEGGVMRGMLGVDNPRRNTEEDRLLRSLTYFVQNDLEKRQMLERLNELSHVDSLTGIGNRTSYLEKLVEFSENRPAAFGVVFVDINDLKIANDTQGHSFGDRIIQRAGQLLNESFSGSVFRIGGDEFVAFAIDLPRIEFDRRIESFKESIARDSIVNVSVGAVWDDGNCAPRDLVAQADALMYEDKRNYHFRR</sequence>
<feature type="domain" description="GGDEF" evidence="1">
    <location>
        <begin position="324"/>
        <end position="441"/>
    </location>
</feature>
<reference evidence="2 3" key="1">
    <citation type="submission" date="2022-01" db="EMBL/GenBank/DDBJ databases">
        <title>Novel bile acid biosynthetic pathways are enriched in the microbiome of centenarians.</title>
        <authorList>
            <person name="Sato Y."/>
            <person name="Atarashi K."/>
            <person name="Plichta R.D."/>
            <person name="Arai Y."/>
            <person name="Sasajima S."/>
            <person name="Kearney M.S."/>
            <person name="Suda W."/>
            <person name="Takeshita K."/>
            <person name="Sasaki T."/>
            <person name="Okamoto S."/>
            <person name="Skelly N.A."/>
            <person name="Okamura Y."/>
            <person name="Vlamakis H."/>
            <person name="Li Y."/>
            <person name="Tanoue T."/>
            <person name="Takei H."/>
            <person name="Nittono H."/>
            <person name="Narushima S."/>
            <person name="Irie J."/>
            <person name="Itoh H."/>
            <person name="Moriya K."/>
            <person name="Sugiura Y."/>
            <person name="Suematsu M."/>
            <person name="Moritoki N."/>
            <person name="Shibata S."/>
            <person name="Littman R.D."/>
            <person name="Fischbach A.M."/>
            <person name="Uwamino Y."/>
            <person name="Inoue T."/>
            <person name="Honda A."/>
            <person name="Hattori M."/>
            <person name="Murai T."/>
            <person name="Xavier J.R."/>
            <person name="Hirose N."/>
            <person name="Honda K."/>
        </authorList>
    </citation>
    <scope>NUCLEOTIDE SEQUENCE [LARGE SCALE GENOMIC DNA]</scope>
    <source>
        <strain evidence="2 3">CE91-St30</strain>
    </source>
</reference>
<dbReference type="CDD" id="cd01949">
    <property type="entry name" value="GGDEF"/>
    <property type="match status" value="1"/>
</dbReference>
<dbReference type="PANTHER" id="PTHR45138">
    <property type="entry name" value="REGULATORY COMPONENTS OF SENSORY TRANSDUCTION SYSTEM"/>
    <property type="match status" value="1"/>
</dbReference>
<dbReference type="Pfam" id="PF01590">
    <property type="entry name" value="GAF"/>
    <property type="match status" value="1"/>
</dbReference>
<dbReference type="SUPFAM" id="SSF55781">
    <property type="entry name" value="GAF domain-like"/>
    <property type="match status" value="1"/>
</dbReference>
<dbReference type="Pfam" id="PF00990">
    <property type="entry name" value="GGDEF"/>
    <property type="match status" value="1"/>
</dbReference>
<dbReference type="SUPFAM" id="SSF55073">
    <property type="entry name" value="Nucleotide cyclase"/>
    <property type="match status" value="1"/>
</dbReference>
<protein>
    <recommendedName>
        <fullName evidence="1">GGDEF domain-containing protein</fullName>
    </recommendedName>
</protein>
<dbReference type="InterPro" id="IPR050469">
    <property type="entry name" value="Diguanylate_Cyclase"/>
</dbReference>
<accession>A0ABN6ME66</accession>
<proteinExistence type="predicted"/>
<keyword evidence="3" id="KW-1185">Reference proteome</keyword>
<dbReference type="EMBL" id="AP025564">
    <property type="protein sequence ID" value="BDE95082.1"/>
    <property type="molecule type" value="Genomic_DNA"/>
</dbReference>
<dbReference type="NCBIfam" id="TIGR00254">
    <property type="entry name" value="GGDEF"/>
    <property type="match status" value="1"/>
</dbReference>
<evidence type="ECO:0000313" key="2">
    <source>
        <dbReference type="EMBL" id="BDE95082.1"/>
    </source>
</evidence>
<name>A0ABN6ME66_9ACTN</name>
<dbReference type="InterPro" id="IPR003018">
    <property type="entry name" value="GAF"/>
</dbReference>
<dbReference type="InterPro" id="IPR029787">
    <property type="entry name" value="Nucleotide_cyclase"/>
</dbReference>
<dbReference type="PROSITE" id="PS50887">
    <property type="entry name" value="GGDEF"/>
    <property type="match status" value="1"/>
</dbReference>
<organism evidence="2 3">
    <name type="scientific">Raoultibacter timonensis</name>
    <dbReference type="NCBI Taxonomy" id="1907662"/>
    <lineage>
        <taxon>Bacteria</taxon>
        <taxon>Bacillati</taxon>
        <taxon>Actinomycetota</taxon>
        <taxon>Coriobacteriia</taxon>
        <taxon>Eggerthellales</taxon>
        <taxon>Eggerthellaceae</taxon>
        <taxon>Raoultibacter</taxon>
    </lineage>
</organism>
<dbReference type="SMART" id="SM00267">
    <property type="entry name" value="GGDEF"/>
    <property type="match status" value="1"/>
</dbReference>
<dbReference type="InterPro" id="IPR043128">
    <property type="entry name" value="Rev_trsase/Diguanyl_cyclase"/>
</dbReference>